<reference evidence="1 2" key="1">
    <citation type="submission" date="2016-01" db="EMBL/GenBank/DDBJ databases">
        <authorList>
            <person name="McClelland M."/>
            <person name="Jain A."/>
            <person name="Saraogi P."/>
            <person name="Mendelson R."/>
            <person name="Westerman R."/>
            <person name="SanMiguel P."/>
            <person name="Csonka L."/>
        </authorList>
    </citation>
    <scope>NUCLEOTIDE SEQUENCE [LARGE SCALE GENOMIC DNA]</scope>
    <source>
        <strain evidence="1 2">PE8-15</strain>
    </source>
</reference>
<proteinExistence type="predicted"/>
<dbReference type="Proteomes" id="UP000065797">
    <property type="component" value="Unassembled WGS sequence"/>
</dbReference>
<comment type="caution">
    <text evidence="1">The sequence shown here is derived from an EMBL/GenBank/DDBJ whole genome shotgun (WGS) entry which is preliminary data.</text>
</comment>
<dbReference type="RefSeq" id="WP_060748909.1">
    <property type="nucleotide sequence ID" value="NZ_LRPH01000001.1"/>
</dbReference>
<evidence type="ECO:0000313" key="2">
    <source>
        <dbReference type="Proteomes" id="UP000065797"/>
    </source>
</evidence>
<dbReference type="EMBL" id="LRPH01000001">
    <property type="protein sequence ID" value="KWU68215.1"/>
    <property type="molecule type" value="Genomic_DNA"/>
</dbReference>
<organism evidence="1 2">
    <name type="scientific">Bacillus mycoides</name>
    <dbReference type="NCBI Taxonomy" id="1405"/>
    <lineage>
        <taxon>Bacteria</taxon>
        <taxon>Bacillati</taxon>
        <taxon>Bacillota</taxon>
        <taxon>Bacilli</taxon>
        <taxon>Bacillales</taxon>
        <taxon>Bacillaceae</taxon>
        <taxon>Bacillus</taxon>
        <taxon>Bacillus cereus group</taxon>
    </lineage>
</organism>
<protein>
    <submittedName>
        <fullName evidence="1">Uncharacterized protein</fullName>
    </submittedName>
</protein>
<gene>
    <name evidence="1" type="ORF">AWW70_00120</name>
</gene>
<accession>A0A109GK68</accession>
<name>A0A109GK68_BACMY</name>
<evidence type="ECO:0000313" key="1">
    <source>
        <dbReference type="EMBL" id="KWU68215.1"/>
    </source>
</evidence>
<dbReference type="AlphaFoldDB" id="A0A109GK68"/>
<sequence>MRVAIVCGGTLGEAFDMLRKAFVNTSKQFEEFNELIKCCYMYEEDLEYKEHISFPHSVVKVMKSQVIDRKPKCIRARTVC</sequence>